<proteinExistence type="predicted"/>
<comment type="caution">
    <text evidence="2">The sequence shown here is derived from an EMBL/GenBank/DDBJ whole genome shotgun (WGS) entry which is preliminary data.</text>
</comment>
<dbReference type="AlphaFoldDB" id="A0A3S3U5D4"/>
<dbReference type="Proteomes" id="UP000287853">
    <property type="component" value="Unassembled WGS sequence"/>
</dbReference>
<keyword evidence="3" id="KW-1185">Reference proteome</keyword>
<evidence type="ECO:0000256" key="1">
    <source>
        <dbReference type="SAM" id="Phobius"/>
    </source>
</evidence>
<keyword evidence="1" id="KW-0812">Transmembrane</keyword>
<organism evidence="2 3">
    <name type="scientific">Candidatus Electrothrix aarhusensis</name>
    <dbReference type="NCBI Taxonomy" id="1859131"/>
    <lineage>
        <taxon>Bacteria</taxon>
        <taxon>Pseudomonadati</taxon>
        <taxon>Thermodesulfobacteriota</taxon>
        <taxon>Desulfobulbia</taxon>
        <taxon>Desulfobulbales</taxon>
        <taxon>Desulfobulbaceae</taxon>
        <taxon>Candidatus Electrothrix</taxon>
    </lineage>
</organism>
<dbReference type="EMBL" id="MTKO01000101">
    <property type="protein sequence ID" value="RWX44151.1"/>
    <property type="molecule type" value="Genomic_DNA"/>
</dbReference>
<accession>A0A3S3U5D4</accession>
<evidence type="ECO:0000313" key="3">
    <source>
        <dbReference type="Proteomes" id="UP000287853"/>
    </source>
</evidence>
<sequence length="77" mass="8479">MTNNVKAKRIKKSEFAGVGMWYQLIGLLFCCTIVGAIIGIPLMLIGAKKAIVYKCSNCMNKIEKEAKVCPVCRANIQ</sequence>
<keyword evidence="1" id="KW-0472">Membrane</keyword>
<feature type="transmembrane region" description="Helical" evidence="1">
    <location>
        <begin position="20"/>
        <end position="44"/>
    </location>
</feature>
<protein>
    <submittedName>
        <fullName evidence="2">Zinc-ribbon domain</fullName>
    </submittedName>
</protein>
<reference evidence="2 3" key="1">
    <citation type="submission" date="2017-01" db="EMBL/GenBank/DDBJ databases">
        <title>The cable genome- insights into the physiology and evolution of filamentous bacteria capable of sulfide oxidation via long distance electron transfer.</title>
        <authorList>
            <person name="Schreiber L."/>
            <person name="Bjerg J.T."/>
            <person name="Boggild A."/>
            <person name="Van De Vossenberg J."/>
            <person name="Meysman F."/>
            <person name="Nielsen L.P."/>
            <person name="Schramm A."/>
            <person name="Kjeldsen K.U."/>
        </authorList>
    </citation>
    <scope>NUCLEOTIDE SEQUENCE [LARGE SCALE GENOMIC DNA]</scope>
    <source>
        <strain evidence="2">MCF</strain>
    </source>
</reference>
<name>A0A3S3U5D4_9BACT</name>
<keyword evidence="1" id="KW-1133">Transmembrane helix</keyword>
<gene>
    <name evidence="2" type="ORF">H206_02019</name>
</gene>
<evidence type="ECO:0000313" key="2">
    <source>
        <dbReference type="EMBL" id="RWX44151.1"/>
    </source>
</evidence>